<feature type="domain" description="COG4 transport protein middle alpha-helical bundle" evidence="10">
    <location>
        <begin position="184"/>
        <end position="527"/>
    </location>
</feature>
<dbReference type="PANTHER" id="PTHR24016">
    <property type="entry name" value="CONSERVED OLIGOMERIC GOLGI COMPLEX SUBUNIT 4"/>
    <property type="match status" value="1"/>
</dbReference>
<comment type="caution">
    <text evidence="11">The sequence shown here is derived from an EMBL/GenBank/DDBJ whole genome shotgun (WGS) entry which is preliminary data.</text>
</comment>
<evidence type="ECO:0000313" key="11">
    <source>
        <dbReference type="EMBL" id="KAG5645852.1"/>
    </source>
</evidence>
<comment type="subcellular location">
    <subcellularLocation>
        <location evidence="1">Golgi apparatus membrane</location>
        <topology evidence="1">Peripheral membrane protein</topology>
    </subcellularLocation>
</comment>
<keyword evidence="4" id="KW-0813">Transport</keyword>
<evidence type="ECO:0000259" key="10">
    <source>
        <dbReference type="SMART" id="SM00762"/>
    </source>
</evidence>
<dbReference type="GO" id="GO:0015031">
    <property type="term" value="P:protein transport"/>
    <property type="evidence" value="ECO:0007669"/>
    <property type="project" value="UniProtKB-KW"/>
</dbReference>
<dbReference type="OrthoDB" id="47059at2759"/>
<dbReference type="InterPro" id="IPR013167">
    <property type="entry name" value="COG4_M"/>
</dbReference>
<dbReference type="InterPro" id="IPR048680">
    <property type="entry name" value="COG4_N"/>
</dbReference>
<keyword evidence="12" id="KW-1185">Reference proteome</keyword>
<dbReference type="Gene3D" id="1.20.58.1970">
    <property type="match status" value="1"/>
</dbReference>
<gene>
    <name evidence="11" type="ORF">DXG03_005194</name>
</gene>
<dbReference type="Pfam" id="PF20662">
    <property type="entry name" value="COG4_C"/>
    <property type="match status" value="1"/>
</dbReference>
<reference evidence="11" key="2">
    <citation type="submission" date="2021-10" db="EMBL/GenBank/DDBJ databases">
        <title>Phylogenomics reveals ancestral predisposition of the termite-cultivated fungus Termitomyces towards a domesticated lifestyle.</title>
        <authorList>
            <person name="Auxier B."/>
            <person name="Grum-Grzhimaylo A."/>
            <person name="Cardenas M.E."/>
            <person name="Lodge J.D."/>
            <person name="Laessoe T."/>
            <person name="Pedersen O."/>
            <person name="Smith M.E."/>
            <person name="Kuyper T.W."/>
            <person name="Franco-Molano E.A."/>
            <person name="Baroni T.J."/>
            <person name="Aanen D.K."/>
        </authorList>
    </citation>
    <scope>NUCLEOTIDE SEQUENCE</scope>
    <source>
        <strain evidence="11">AP01</strain>
        <tissue evidence="11">Mycelium</tissue>
    </source>
</reference>
<name>A0A9P7GF43_9AGAR</name>
<accession>A0A9P7GF43</accession>
<dbReference type="GO" id="GO:0000139">
    <property type="term" value="C:Golgi membrane"/>
    <property type="evidence" value="ECO:0007669"/>
    <property type="project" value="UniProtKB-SubCell"/>
</dbReference>
<reference evidence="11" key="1">
    <citation type="submission" date="2020-07" db="EMBL/GenBank/DDBJ databases">
        <authorList>
            <person name="Nieuwenhuis M."/>
            <person name="Van De Peppel L.J.J."/>
        </authorList>
    </citation>
    <scope>NUCLEOTIDE SEQUENCE</scope>
    <source>
        <strain evidence="11">AP01</strain>
        <tissue evidence="11">Mycelium</tissue>
    </source>
</reference>
<evidence type="ECO:0000256" key="6">
    <source>
        <dbReference type="ARBA" id="ARBA00023034"/>
    </source>
</evidence>
<keyword evidence="5" id="KW-0653">Protein transport</keyword>
<keyword evidence="7" id="KW-0472">Membrane</keyword>
<dbReference type="AlphaFoldDB" id="A0A9P7GF43"/>
<evidence type="ECO:0000256" key="4">
    <source>
        <dbReference type="ARBA" id="ARBA00022448"/>
    </source>
</evidence>
<dbReference type="SMART" id="SM00762">
    <property type="entry name" value="Cog4"/>
    <property type="match status" value="1"/>
</dbReference>
<keyword evidence="6" id="KW-0333">Golgi apparatus</keyword>
<feature type="region of interest" description="Disordered" evidence="9">
    <location>
        <begin position="1"/>
        <end position="22"/>
    </location>
</feature>
<evidence type="ECO:0000256" key="7">
    <source>
        <dbReference type="ARBA" id="ARBA00023136"/>
    </source>
</evidence>
<dbReference type="InterPro" id="IPR048684">
    <property type="entry name" value="COG4_C"/>
</dbReference>
<evidence type="ECO:0000256" key="1">
    <source>
        <dbReference type="ARBA" id="ARBA00004395"/>
    </source>
</evidence>
<evidence type="ECO:0000256" key="5">
    <source>
        <dbReference type="ARBA" id="ARBA00022927"/>
    </source>
</evidence>
<evidence type="ECO:0000256" key="2">
    <source>
        <dbReference type="ARBA" id="ARBA00009215"/>
    </source>
</evidence>
<dbReference type="Pfam" id="PF08318">
    <property type="entry name" value="COG4_m"/>
    <property type="match status" value="1"/>
</dbReference>
<evidence type="ECO:0000313" key="12">
    <source>
        <dbReference type="Proteomes" id="UP000775547"/>
    </source>
</evidence>
<evidence type="ECO:0000256" key="3">
    <source>
        <dbReference type="ARBA" id="ARBA00020975"/>
    </source>
</evidence>
<comment type="similarity">
    <text evidence="2">Belongs to the COG4 family.</text>
</comment>
<dbReference type="InterPro" id="IPR048682">
    <property type="entry name" value="COG4"/>
</dbReference>
<evidence type="ECO:0000256" key="8">
    <source>
        <dbReference type="ARBA" id="ARBA00031340"/>
    </source>
</evidence>
<organism evidence="11 12">
    <name type="scientific">Asterophora parasitica</name>
    <dbReference type="NCBI Taxonomy" id="117018"/>
    <lineage>
        <taxon>Eukaryota</taxon>
        <taxon>Fungi</taxon>
        <taxon>Dikarya</taxon>
        <taxon>Basidiomycota</taxon>
        <taxon>Agaricomycotina</taxon>
        <taxon>Agaricomycetes</taxon>
        <taxon>Agaricomycetidae</taxon>
        <taxon>Agaricales</taxon>
        <taxon>Tricholomatineae</taxon>
        <taxon>Lyophyllaceae</taxon>
        <taxon>Asterophora</taxon>
    </lineage>
</organism>
<dbReference type="Proteomes" id="UP000775547">
    <property type="component" value="Unassembled WGS sequence"/>
</dbReference>
<feature type="compositionally biased region" description="Low complexity" evidence="9">
    <location>
        <begin position="1"/>
        <end position="21"/>
    </location>
</feature>
<proteinExistence type="inferred from homology"/>
<dbReference type="EMBL" id="JABCKV010000031">
    <property type="protein sequence ID" value="KAG5645852.1"/>
    <property type="molecule type" value="Genomic_DNA"/>
</dbReference>
<dbReference type="PANTHER" id="PTHR24016:SF0">
    <property type="entry name" value="CONSERVED OLIGOMERIC GOLGI COMPLEX SUBUNIT 4"/>
    <property type="match status" value="1"/>
</dbReference>
<protein>
    <recommendedName>
        <fullName evidence="3">Conserved oligomeric Golgi complex subunit 4</fullName>
    </recommendedName>
    <alternativeName>
        <fullName evidence="8">Component of oligomeric Golgi complex 4</fullName>
    </alternativeName>
</protein>
<sequence>MSVAASESPSPLSPISLPTKPLRLDPRSLTSLPEVLSCLSALQAEESEQSSSLTELLNAREPILQSLNRLNSLVPHVDSLLNDAELLSHKVSTTAKTAERVGGRVRSLDDEMGRVREAGDRVAQVMELKSSLADLQSSIDNQDWEAATRHCARAMALPLEVISGPFAEYAVPTSESHLPPAETLQEAREKLLAIFRRNFELSSQSRDSTATSRFFKLFPAIGWEEEGLEAYATFVVDLVRVRAPASAKTSSPLYYITALTALFESIAMIVDQHQPVVEKYYGPGKMQNVAKRLLSECDRVVKGIIEGWEEERQMKRKLVDIANNPPIPMFVPINRRPPASMNPDEAAVDPREIDRVLSELAGMVGRWSLFKKFLIESLSGNDTPDLDIPENERPDSDDHVPAVHDTSYIDATESFGLFNWLITTYYIPLEVWYARTSIDKVLSSWLSFPFYALIASTTHAQAHRLSSTDVLQLPPSTTTPDDVFYILKIVVSRLLSTGSTEGVQSTFDQLRDVMEQDYIGIIKKKLDDVYRNTGASGPALRGERAERDLRVAFITMLNDLDISSSHLERLMRDLSGNQTISQHFTEVNQAAVKSHLTAFSNLAEKLRSSLRLGIEQMFNQLMRPKLRTLIPDVYKDTSYVLDDDAYSTAEYQDAVRKRFVKAWESLVDGYKDTFTDNNYRLFFGLTLDVVLRPWEKYITALKFTELGAIRFDRDLRSITAYLASQTAFGDAREKFVRLQQISTLLNLDNEEDVDEFYNSSGITWKLSSTEARAIAGLKL</sequence>
<dbReference type="Gene3D" id="1.10.287.1060">
    <property type="entry name" value="ESAT-6-like"/>
    <property type="match status" value="1"/>
</dbReference>
<evidence type="ECO:0000256" key="9">
    <source>
        <dbReference type="SAM" id="MobiDB-lite"/>
    </source>
</evidence>
<dbReference type="Pfam" id="PF20663">
    <property type="entry name" value="COG4_N"/>
    <property type="match status" value="1"/>
</dbReference>